<evidence type="ECO:0000256" key="5">
    <source>
        <dbReference type="ARBA" id="ARBA00014380"/>
    </source>
</evidence>
<proteinExistence type="inferred from homology"/>
<keyword evidence="11 13" id="KW-0472">Membrane</keyword>
<keyword evidence="8 13" id="KW-0812">Transmembrane</keyword>
<dbReference type="PANTHER" id="PTHR32510">
    <property type="entry name" value="TRANSMEMBRANE PROTEIN 98"/>
    <property type="match status" value="1"/>
</dbReference>
<dbReference type="EMBL" id="CAIIXF020000007">
    <property type="protein sequence ID" value="CAH1790111.1"/>
    <property type="molecule type" value="Genomic_DNA"/>
</dbReference>
<evidence type="ECO:0000256" key="3">
    <source>
        <dbReference type="ARBA" id="ARBA00004648"/>
    </source>
</evidence>
<gene>
    <name evidence="14" type="ORF">OFUS_LOCUS15365</name>
</gene>
<evidence type="ECO:0000256" key="9">
    <source>
        <dbReference type="ARBA" id="ARBA00022824"/>
    </source>
</evidence>
<accession>A0A8J1TTA9</accession>
<dbReference type="GO" id="GO:0005789">
    <property type="term" value="C:endoplasmic reticulum membrane"/>
    <property type="evidence" value="ECO:0007669"/>
    <property type="project" value="UniProtKB-SubCell"/>
</dbReference>
<dbReference type="GO" id="GO:0005576">
    <property type="term" value="C:extracellular region"/>
    <property type="evidence" value="ECO:0007669"/>
    <property type="project" value="UniProtKB-SubCell"/>
</dbReference>
<dbReference type="InterPro" id="IPR029668">
    <property type="entry name" value="TMEM98"/>
</dbReference>
<keyword evidence="10 13" id="KW-1133">Transmembrane helix</keyword>
<comment type="subcellular location">
    <subcellularLocation>
        <location evidence="1">Cell membrane</location>
        <topology evidence="1">Single-pass type II membrane protein</topology>
    </subcellularLocation>
    <subcellularLocation>
        <location evidence="3">Endoplasmic reticulum membrane</location>
        <topology evidence="3">Single-pass type II membrane protein</topology>
    </subcellularLocation>
    <subcellularLocation>
        <location evidence="2">Secreted</location>
        <location evidence="2">Extracellular exosome</location>
    </subcellularLocation>
</comment>
<feature type="compositionally biased region" description="Low complexity" evidence="12">
    <location>
        <begin position="289"/>
        <end position="299"/>
    </location>
</feature>
<evidence type="ECO:0000313" key="14">
    <source>
        <dbReference type="EMBL" id="CAH1790111.1"/>
    </source>
</evidence>
<evidence type="ECO:0000256" key="13">
    <source>
        <dbReference type="SAM" id="Phobius"/>
    </source>
</evidence>
<name>A0A8J1TTA9_OWEFU</name>
<keyword evidence="7" id="KW-0964">Secreted</keyword>
<dbReference type="Proteomes" id="UP000749559">
    <property type="component" value="Unassembled WGS sequence"/>
</dbReference>
<evidence type="ECO:0000256" key="8">
    <source>
        <dbReference type="ARBA" id="ARBA00022692"/>
    </source>
</evidence>
<reference evidence="14" key="1">
    <citation type="submission" date="2022-03" db="EMBL/GenBank/DDBJ databases">
        <authorList>
            <person name="Martin C."/>
        </authorList>
    </citation>
    <scope>NUCLEOTIDE SEQUENCE</scope>
</reference>
<feature type="region of interest" description="Disordered" evidence="12">
    <location>
        <begin position="260"/>
        <end position="299"/>
    </location>
</feature>
<protein>
    <recommendedName>
        <fullName evidence="5">Transmembrane protein 98</fullName>
    </recommendedName>
</protein>
<evidence type="ECO:0000256" key="1">
    <source>
        <dbReference type="ARBA" id="ARBA00004401"/>
    </source>
</evidence>
<dbReference type="Gene3D" id="1.20.1410.10">
    <property type="entry name" value="I/LWEQ domain"/>
    <property type="match status" value="1"/>
</dbReference>
<feature type="transmembrane region" description="Helical" evidence="13">
    <location>
        <begin position="6"/>
        <end position="27"/>
    </location>
</feature>
<sequence>METLVAIAISILTAIFVAALVGLMMICRHKHCRKSDHISSQLRENRPENQLITNMEVDHPTTDLELDDVTPNLDSILNDNNWVDDVSGLAPHCLEILRTCHLLTEKLVGMTMGRNQFPETMTDVVVAAKRISPRVDEVVRATYPPLDPRLLEARCTALVLSVSHLVLIVKNACRLSGVLDWIDQSLADVEDHLKVLRAASEAYEQSNRSGQGSPSNGTSTLSAAPPTTTEPSSPSMSAISSPQHSQQLQQGIYEQNVSPLNIETSPGSVPHSPPQLNSPDIMPLNSITNNNNNNPDVTC</sequence>
<comment type="caution">
    <text evidence="14">The sequence shown here is derived from an EMBL/GenBank/DDBJ whole genome shotgun (WGS) entry which is preliminary data.</text>
</comment>
<dbReference type="OrthoDB" id="5978425at2759"/>
<evidence type="ECO:0000313" key="15">
    <source>
        <dbReference type="Proteomes" id="UP000749559"/>
    </source>
</evidence>
<evidence type="ECO:0000256" key="10">
    <source>
        <dbReference type="ARBA" id="ARBA00022989"/>
    </source>
</evidence>
<evidence type="ECO:0000256" key="2">
    <source>
        <dbReference type="ARBA" id="ARBA00004550"/>
    </source>
</evidence>
<keyword evidence="6" id="KW-1003">Cell membrane</keyword>
<dbReference type="GO" id="GO:0005886">
    <property type="term" value="C:plasma membrane"/>
    <property type="evidence" value="ECO:0007669"/>
    <property type="project" value="UniProtKB-SubCell"/>
</dbReference>
<feature type="compositionally biased region" description="Low complexity" evidence="12">
    <location>
        <begin position="218"/>
        <end position="245"/>
    </location>
</feature>
<evidence type="ECO:0000256" key="4">
    <source>
        <dbReference type="ARBA" id="ARBA00011024"/>
    </source>
</evidence>
<keyword evidence="9" id="KW-0256">Endoplasmic reticulum</keyword>
<dbReference type="AlphaFoldDB" id="A0A8J1TTA9"/>
<evidence type="ECO:0000256" key="7">
    <source>
        <dbReference type="ARBA" id="ARBA00022525"/>
    </source>
</evidence>
<keyword evidence="15" id="KW-1185">Reference proteome</keyword>
<dbReference type="PANTHER" id="PTHR32510:SF3">
    <property type="entry name" value="TRANSMEMBRANE PROTEIN 98"/>
    <property type="match status" value="1"/>
</dbReference>
<feature type="region of interest" description="Disordered" evidence="12">
    <location>
        <begin position="204"/>
        <end position="248"/>
    </location>
</feature>
<evidence type="ECO:0000256" key="11">
    <source>
        <dbReference type="ARBA" id="ARBA00023136"/>
    </source>
</evidence>
<feature type="compositionally biased region" description="Polar residues" evidence="12">
    <location>
        <begin position="204"/>
        <end position="217"/>
    </location>
</feature>
<evidence type="ECO:0000256" key="12">
    <source>
        <dbReference type="SAM" id="MobiDB-lite"/>
    </source>
</evidence>
<evidence type="ECO:0000256" key="6">
    <source>
        <dbReference type="ARBA" id="ARBA00022475"/>
    </source>
</evidence>
<comment type="similarity">
    <text evidence="4">Belongs to the TMEM98 family.</text>
</comment>
<organism evidence="14 15">
    <name type="scientific">Owenia fusiformis</name>
    <name type="common">Polychaete worm</name>
    <dbReference type="NCBI Taxonomy" id="6347"/>
    <lineage>
        <taxon>Eukaryota</taxon>
        <taxon>Metazoa</taxon>
        <taxon>Spiralia</taxon>
        <taxon>Lophotrochozoa</taxon>
        <taxon>Annelida</taxon>
        <taxon>Polychaeta</taxon>
        <taxon>Sedentaria</taxon>
        <taxon>Canalipalpata</taxon>
        <taxon>Sabellida</taxon>
        <taxon>Oweniida</taxon>
        <taxon>Oweniidae</taxon>
        <taxon>Owenia</taxon>
    </lineage>
</organism>